<keyword evidence="1" id="KW-0472">Membrane</keyword>
<name>A0A433Y574_9BACL</name>
<feature type="transmembrane region" description="Helical" evidence="1">
    <location>
        <begin position="522"/>
        <end position="541"/>
    </location>
</feature>
<feature type="transmembrane region" description="Helical" evidence="1">
    <location>
        <begin position="68"/>
        <end position="90"/>
    </location>
</feature>
<feature type="transmembrane region" description="Helical" evidence="1">
    <location>
        <begin position="268"/>
        <end position="288"/>
    </location>
</feature>
<sequence>MKDYRSLKILDKFSRLFEKSGIDYPVMRRILQTKLTMDARRVPTIITKSSKKKDGKGAPEGNQFIRSLWLYILFGLMSTPFILMGDNYIFQMSTVFGVFMFMILTSLISDFSAVLLDIRDRNILSTKPISRKTIAMAKTIHILIYMFFLTGAISGIPLVAGLIRHGVGFFLLFLLELILMDLLIVVITALVYLAILKFFDGEKLKDMINYVQIGLTISITIGYQLLIRMFGVVDLEVVFHAKWWQFFLPPIWFGASFESLLHGVNEPLFILFSLLAVFVPIAAFLLYIKLMPSLERNLQKLADPGGRSRKKKGFLLRRVNSLLCRDPQERVFFNFAWTMMGKEREFKLKVYPSIGLSIIFPFIFLFSDFSGNGSLDLVGTKKYLLIYFCAILVPTLVIMLRYSAKYKASWIYQAAPISDHAPIYRGALKACLVRLLLPLFILDSCVFMILFGAVIIPDLIVVALSFTLYTVICFACMRKALPFSEAFEGGQQAESIRVIPLMLLLAVFAFLHWLATSLDYGVYGYIVVLVVANLAVWKWAFSKAILQRGIQI</sequence>
<feature type="transmembrane region" description="Helical" evidence="1">
    <location>
        <begin position="459"/>
        <end position="477"/>
    </location>
</feature>
<accession>A0A433Y574</accession>
<organism evidence="2 3">
    <name type="scientific">Paenibacillus anaericanus</name>
    <dbReference type="NCBI Taxonomy" id="170367"/>
    <lineage>
        <taxon>Bacteria</taxon>
        <taxon>Bacillati</taxon>
        <taxon>Bacillota</taxon>
        <taxon>Bacilli</taxon>
        <taxon>Bacillales</taxon>
        <taxon>Paenibacillaceae</taxon>
        <taxon>Paenibacillus</taxon>
    </lineage>
</organism>
<feature type="transmembrane region" description="Helical" evidence="1">
    <location>
        <begin position="207"/>
        <end position="226"/>
    </location>
</feature>
<keyword evidence="1" id="KW-0812">Transmembrane</keyword>
<protein>
    <submittedName>
        <fullName evidence="2">Uncharacterized protein</fullName>
    </submittedName>
</protein>
<feature type="transmembrane region" description="Helical" evidence="1">
    <location>
        <begin position="432"/>
        <end position="453"/>
    </location>
</feature>
<evidence type="ECO:0000256" key="1">
    <source>
        <dbReference type="SAM" id="Phobius"/>
    </source>
</evidence>
<evidence type="ECO:0000313" key="3">
    <source>
        <dbReference type="Proteomes" id="UP000279446"/>
    </source>
</evidence>
<keyword evidence="3" id="KW-1185">Reference proteome</keyword>
<dbReference type="AlphaFoldDB" id="A0A433Y574"/>
<dbReference type="EMBL" id="RZNY01000017">
    <property type="protein sequence ID" value="RUT43871.1"/>
    <property type="molecule type" value="Genomic_DNA"/>
</dbReference>
<feature type="transmembrane region" description="Helical" evidence="1">
    <location>
        <begin position="139"/>
        <end position="163"/>
    </location>
</feature>
<keyword evidence="1" id="KW-1133">Transmembrane helix</keyword>
<evidence type="ECO:0000313" key="2">
    <source>
        <dbReference type="EMBL" id="RUT43871.1"/>
    </source>
</evidence>
<feature type="transmembrane region" description="Helical" evidence="1">
    <location>
        <begin position="383"/>
        <end position="402"/>
    </location>
</feature>
<feature type="transmembrane region" description="Helical" evidence="1">
    <location>
        <begin position="169"/>
        <end position="195"/>
    </location>
</feature>
<reference evidence="2 3" key="1">
    <citation type="submission" date="2018-12" db="EMBL/GenBank/DDBJ databases">
        <authorList>
            <person name="Sun L."/>
            <person name="Chen Z."/>
        </authorList>
    </citation>
    <scope>NUCLEOTIDE SEQUENCE [LARGE SCALE GENOMIC DNA]</scope>
    <source>
        <strain evidence="2 3">DSM 15890</strain>
    </source>
</reference>
<gene>
    <name evidence="2" type="ORF">EJP82_19105</name>
</gene>
<feature type="transmembrane region" description="Helical" evidence="1">
    <location>
        <begin position="96"/>
        <end position="118"/>
    </location>
</feature>
<dbReference type="OrthoDB" id="2659138at2"/>
<dbReference type="Proteomes" id="UP000279446">
    <property type="component" value="Unassembled WGS sequence"/>
</dbReference>
<comment type="caution">
    <text evidence="2">The sequence shown here is derived from an EMBL/GenBank/DDBJ whole genome shotgun (WGS) entry which is preliminary data.</text>
</comment>
<proteinExistence type="predicted"/>
<feature type="transmembrane region" description="Helical" evidence="1">
    <location>
        <begin position="350"/>
        <end position="371"/>
    </location>
</feature>
<feature type="transmembrane region" description="Helical" evidence="1">
    <location>
        <begin position="498"/>
        <end position="516"/>
    </location>
</feature>